<dbReference type="EMBL" id="WIBF01000021">
    <property type="protein sequence ID" value="MQQ10709.1"/>
    <property type="molecule type" value="Genomic_DNA"/>
</dbReference>
<evidence type="ECO:0000313" key="1">
    <source>
        <dbReference type="EMBL" id="MQQ10709.1"/>
    </source>
</evidence>
<keyword evidence="2" id="KW-1185">Reference proteome</keyword>
<dbReference type="PANTHER" id="PTHR43857">
    <property type="entry name" value="BLR7761 PROTEIN"/>
    <property type="match status" value="1"/>
</dbReference>
<dbReference type="Proteomes" id="UP000444174">
    <property type="component" value="Unassembled WGS sequence"/>
</dbReference>
<dbReference type="PANTHER" id="PTHR43857:SF1">
    <property type="entry name" value="YJGH FAMILY PROTEIN"/>
    <property type="match status" value="1"/>
</dbReference>
<protein>
    <submittedName>
        <fullName evidence="1">RidA family protein</fullName>
    </submittedName>
</protein>
<name>A0A843YN86_9RHOB</name>
<dbReference type="InterPro" id="IPR035959">
    <property type="entry name" value="RutC-like_sf"/>
</dbReference>
<dbReference type="CDD" id="cd00448">
    <property type="entry name" value="YjgF_YER057c_UK114_family"/>
    <property type="match status" value="1"/>
</dbReference>
<proteinExistence type="predicted"/>
<dbReference type="AlphaFoldDB" id="A0A843YN86"/>
<organism evidence="1 2">
    <name type="scientific">Tritonibacter litoralis</name>
    <dbReference type="NCBI Taxonomy" id="2662264"/>
    <lineage>
        <taxon>Bacteria</taxon>
        <taxon>Pseudomonadati</taxon>
        <taxon>Pseudomonadota</taxon>
        <taxon>Alphaproteobacteria</taxon>
        <taxon>Rhodobacterales</taxon>
        <taxon>Paracoccaceae</taxon>
        <taxon>Tritonibacter</taxon>
    </lineage>
</organism>
<dbReference type="Pfam" id="PF01042">
    <property type="entry name" value="Ribonuc_L-PSP"/>
    <property type="match status" value="1"/>
</dbReference>
<evidence type="ECO:0000313" key="2">
    <source>
        <dbReference type="Proteomes" id="UP000444174"/>
    </source>
</evidence>
<dbReference type="SUPFAM" id="SSF55298">
    <property type="entry name" value="YjgF-like"/>
    <property type="match status" value="1"/>
</dbReference>
<dbReference type="RefSeq" id="WP_153217920.1">
    <property type="nucleotide sequence ID" value="NZ_WIBF01000021.1"/>
</dbReference>
<dbReference type="Gene3D" id="3.30.1330.40">
    <property type="entry name" value="RutC-like"/>
    <property type="match status" value="1"/>
</dbReference>
<accession>A0A843YN86</accession>
<reference evidence="1 2" key="1">
    <citation type="submission" date="2019-10" db="EMBL/GenBank/DDBJ databases">
        <title>Epibacterium sp. nov., isolated from seawater.</title>
        <authorList>
            <person name="Zhang X."/>
            <person name="Li N."/>
        </authorList>
    </citation>
    <scope>NUCLEOTIDE SEQUENCE [LARGE SCALE GENOMIC DNA]</scope>
    <source>
        <strain evidence="1 2">SM1979</strain>
    </source>
</reference>
<dbReference type="InterPro" id="IPR006175">
    <property type="entry name" value="YjgF/YER057c/UK114"/>
</dbReference>
<gene>
    <name evidence="1" type="ORF">GFB49_19835</name>
</gene>
<comment type="caution">
    <text evidence="1">The sequence shown here is derived from an EMBL/GenBank/DDBJ whole genome shotgun (WGS) entry which is preliminary data.</text>
</comment>
<sequence>MIKSLTPTQMAAPFARYAHGVLDPASGLLLTSGQLALSVDGTTPIGAQAQADLIFHNIDLILQDGGASRADVLRINAFVTGREHMAGYMVARDAWLADVPHLPASTLMIVSGFTRPEFVVEIEVTARCPA</sequence>